<dbReference type="OrthoDB" id="4377304at2"/>
<evidence type="ECO:0000313" key="7">
    <source>
        <dbReference type="Proteomes" id="UP000279859"/>
    </source>
</evidence>
<feature type="domain" description="PIN" evidence="5">
    <location>
        <begin position="5"/>
        <end position="121"/>
    </location>
</feature>
<sequence>MSLAVIDSGALLELILKHGAAGVPRHAATADLVAPHLLDPEFLSSTRKLILRGSIPIERAERLIREFKRVTIRRFSHGPLLEKAWALRENITPYDAMYVALAQTLGVPLITADARLRRAAESYCAVTLLA</sequence>
<keyword evidence="2" id="KW-0479">Metal-binding</keyword>
<reference evidence="6 7" key="1">
    <citation type="submission" date="2018-11" db="EMBL/GenBank/DDBJ databases">
        <title>Cryobacterium sp. nov., isolated from rhizosphere soil of lettuce.</title>
        <authorList>
            <person name="Wang Y."/>
        </authorList>
    </citation>
    <scope>NUCLEOTIDE SEQUENCE [LARGE SCALE GENOMIC DNA]</scope>
    <source>
        <strain evidence="6 7">NEAU-85</strain>
    </source>
</reference>
<evidence type="ECO:0000259" key="5">
    <source>
        <dbReference type="Pfam" id="PF01850"/>
    </source>
</evidence>
<proteinExistence type="predicted"/>
<dbReference type="Gene3D" id="3.40.50.1010">
    <property type="entry name" value="5'-nuclease"/>
    <property type="match status" value="1"/>
</dbReference>
<dbReference type="Proteomes" id="UP000279859">
    <property type="component" value="Unassembled WGS sequence"/>
</dbReference>
<dbReference type="InterPro" id="IPR029060">
    <property type="entry name" value="PIN-like_dom_sf"/>
</dbReference>
<dbReference type="AlphaFoldDB" id="A0A3M8LPH6"/>
<dbReference type="Pfam" id="PF01850">
    <property type="entry name" value="PIN"/>
    <property type="match status" value="1"/>
</dbReference>
<evidence type="ECO:0000256" key="1">
    <source>
        <dbReference type="ARBA" id="ARBA00022722"/>
    </source>
</evidence>
<dbReference type="EMBL" id="RDSR01000001">
    <property type="protein sequence ID" value="RNE67400.1"/>
    <property type="molecule type" value="Genomic_DNA"/>
</dbReference>
<evidence type="ECO:0000313" key="6">
    <source>
        <dbReference type="EMBL" id="RNE67400.1"/>
    </source>
</evidence>
<name>A0A3M8LPH6_9MICO</name>
<gene>
    <name evidence="6" type="ORF">EEJ31_01130</name>
</gene>
<keyword evidence="3" id="KW-0378">Hydrolase</keyword>
<dbReference type="GO" id="GO:0046872">
    <property type="term" value="F:metal ion binding"/>
    <property type="evidence" value="ECO:0007669"/>
    <property type="project" value="UniProtKB-KW"/>
</dbReference>
<dbReference type="GO" id="GO:0004518">
    <property type="term" value="F:nuclease activity"/>
    <property type="evidence" value="ECO:0007669"/>
    <property type="project" value="UniProtKB-KW"/>
</dbReference>
<dbReference type="InterPro" id="IPR002716">
    <property type="entry name" value="PIN_dom"/>
</dbReference>
<dbReference type="InterPro" id="IPR051619">
    <property type="entry name" value="TypeII_TA_RNase_PINc/VapC"/>
</dbReference>
<dbReference type="CDD" id="cd09873">
    <property type="entry name" value="PIN_Pae0151-like"/>
    <property type="match status" value="1"/>
</dbReference>
<dbReference type="InterPro" id="IPR044153">
    <property type="entry name" value="PIN_Pae0151-like"/>
</dbReference>
<comment type="caution">
    <text evidence="6">The sequence shown here is derived from an EMBL/GenBank/DDBJ whole genome shotgun (WGS) entry which is preliminary data.</text>
</comment>
<keyword evidence="4" id="KW-0460">Magnesium</keyword>
<dbReference type="RefSeq" id="WP_123044430.1">
    <property type="nucleotide sequence ID" value="NZ_RDSR01000001.1"/>
</dbReference>
<evidence type="ECO:0000256" key="2">
    <source>
        <dbReference type="ARBA" id="ARBA00022723"/>
    </source>
</evidence>
<keyword evidence="1" id="KW-0540">Nuclease</keyword>
<dbReference type="PANTHER" id="PTHR35901:SF1">
    <property type="entry name" value="EXONUCLEASE VAPC9"/>
    <property type="match status" value="1"/>
</dbReference>
<evidence type="ECO:0000256" key="4">
    <source>
        <dbReference type="ARBA" id="ARBA00022842"/>
    </source>
</evidence>
<protein>
    <submittedName>
        <fullName evidence="6">PIN domain-containing protein</fullName>
    </submittedName>
</protein>
<dbReference type="PANTHER" id="PTHR35901">
    <property type="entry name" value="RIBONUCLEASE VAPC3"/>
    <property type="match status" value="1"/>
</dbReference>
<evidence type="ECO:0000256" key="3">
    <source>
        <dbReference type="ARBA" id="ARBA00022801"/>
    </source>
</evidence>
<dbReference type="GO" id="GO:0016787">
    <property type="term" value="F:hydrolase activity"/>
    <property type="evidence" value="ECO:0007669"/>
    <property type="project" value="UniProtKB-KW"/>
</dbReference>
<dbReference type="SUPFAM" id="SSF88723">
    <property type="entry name" value="PIN domain-like"/>
    <property type="match status" value="1"/>
</dbReference>
<accession>A0A3M8LPH6</accession>
<organism evidence="6 7">
    <name type="scientific">Cryobacterium tepidiphilum</name>
    <dbReference type="NCBI Taxonomy" id="2486026"/>
    <lineage>
        <taxon>Bacteria</taxon>
        <taxon>Bacillati</taxon>
        <taxon>Actinomycetota</taxon>
        <taxon>Actinomycetes</taxon>
        <taxon>Micrococcales</taxon>
        <taxon>Microbacteriaceae</taxon>
        <taxon>Cryobacterium</taxon>
    </lineage>
</organism>
<keyword evidence="7" id="KW-1185">Reference proteome</keyword>